<comment type="caution">
    <text evidence="1">The sequence shown here is derived from an EMBL/GenBank/DDBJ whole genome shotgun (WGS) entry which is preliminary data.</text>
</comment>
<sequence length="154" mass="17070">MTLVGFDIVLGMDWLASNQARIMFDKKVIELRSPKGNILTINGDKLSNSVGIICMLKATKYLRKGCLAYLVSVITDTKTKIEEVAVVAEFPNVFPDELPGIPPEREVEFRINLVPGTAPIANAPYRLAPNEMAELKKQLDELLEKGFIRPSLSP</sequence>
<evidence type="ECO:0000313" key="1">
    <source>
        <dbReference type="EMBL" id="KAI3732904.1"/>
    </source>
</evidence>
<dbReference type="Proteomes" id="UP001056120">
    <property type="component" value="Linkage Group LG21"/>
</dbReference>
<dbReference type="EMBL" id="CM042038">
    <property type="protein sequence ID" value="KAI3732904.1"/>
    <property type="molecule type" value="Genomic_DNA"/>
</dbReference>
<proteinExistence type="predicted"/>
<organism evidence="1 2">
    <name type="scientific">Smallanthus sonchifolius</name>
    <dbReference type="NCBI Taxonomy" id="185202"/>
    <lineage>
        <taxon>Eukaryota</taxon>
        <taxon>Viridiplantae</taxon>
        <taxon>Streptophyta</taxon>
        <taxon>Embryophyta</taxon>
        <taxon>Tracheophyta</taxon>
        <taxon>Spermatophyta</taxon>
        <taxon>Magnoliopsida</taxon>
        <taxon>eudicotyledons</taxon>
        <taxon>Gunneridae</taxon>
        <taxon>Pentapetalae</taxon>
        <taxon>asterids</taxon>
        <taxon>campanulids</taxon>
        <taxon>Asterales</taxon>
        <taxon>Asteraceae</taxon>
        <taxon>Asteroideae</taxon>
        <taxon>Heliantheae alliance</taxon>
        <taxon>Millerieae</taxon>
        <taxon>Smallanthus</taxon>
    </lineage>
</organism>
<reference evidence="1 2" key="2">
    <citation type="journal article" date="2022" name="Mol. Ecol. Resour.">
        <title>The genomes of chicory, endive, great burdock and yacon provide insights into Asteraceae paleo-polyploidization history and plant inulin production.</title>
        <authorList>
            <person name="Fan W."/>
            <person name="Wang S."/>
            <person name="Wang H."/>
            <person name="Wang A."/>
            <person name="Jiang F."/>
            <person name="Liu H."/>
            <person name="Zhao H."/>
            <person name="Xu D."/>
            <person name="Zhang Y."/>
        </authorList>
    </citation>
    <scope>NUCLEOTIDE SEQUENCE [LARGE SCALE GENOMIC DNA]</scope>
    <source>
        <strain evidence="2">cv. Yunnan</strain>
        <tissue evidence="1">Leaves</tissue>
    </source>
</reference>
<accession>A0ACB9CF62</accession>
<evidence type="ECO:0000313" key="2">
    <source>
        <dbReference type="Proteomes" id="UP001056120"/>
    </source>
</evidence>
<protein>
    <submittedName>
        <fullName evidence="1">Uncharacterized protein</fullName>
    </submittedName>
</protein>
<gene>
    <name evidence="1" type="ORF">L1987_64116</name>
</gene>
<reference evidence="2" key="1">
    <citation type="journal article" date="2022" name="Mol. Ecol. Resour.">
        <title>The genomes of chicory, endive, great burdock and yacon provide insights into Asteraceae palaeo-polyploidization history and plant inulin production.</title>
        <authorList>
            <person name="Fan W."/>
            <person name="Wang S."/>
            <person name="Wang H."/>
            <person name="Wang A."/>
            <person name="Jiang F."/>
            <person name="Liu H."/>
            <person name="Zhao H."/>
            <person name="Xu D."/>
            <person name="Zhang Y."/>
        </authorList>
    </citation>
    <scope>NUCLEOTIDE SEQUENCE [LARGE SCALE GENOMIC DNA]</scope>
    <source>
        <strain evidence="2">cv. Yunnan</strain>
    </source>
</reference>
<name>A0ACB9CF62_9ASTR</name>
<keyword evidence="2" id="KW-1185">Reference proteome</keyword>